<dbReference type="Proteomes" id="UP001233999">
    <property type="component" value="Unassembled WGS sequence"/>
</dbReference>
<feature type="transmembrane region" description="Helical" evidence="6">
    <location>
        <begin position="132"/>
        <end position="153"/>
    </location>
</feature>
<dbReference type="InterPro" id="IPR036259">
    <property type="entry name" value="MFS_trans_sf"/>
</dbReference>
<dbReference type="PROSITE" id="PS00217">
    <property type="entry name" value="SUGAR_TRANSPORT_2"/>
    <property type="match status" value="1"/>
</dbReference>
<feature type="transmembrane region" description="Helical" evidence="6">
    <location>
        <begin position="323"/>
        <end position="343"/>
    </location>
</feature>
<keyword evidence="4 6" id="KW-0472">Membrane</keyword>
<dbReference type="GO" id="GO:0022857">
    <property type="term" value="F:transmembrane transporter activity"/>
    <property type="evidence" value="ECO:0007669"/>
    <property type="project" value="InterPro"/>
</dbReference>
<dbReference type="FunFam" id="1.20.1250.20:FF:000249">
    <property type="entry name" value="facilitated trehalose transporter Tret1"/>
    <property type="match status" value="1"/>
</dbReference>
<comment type="caution">
    <text evidence="8">The sequence shown here is derived from an EMBL/GenBank/DDBJ whole genome shotgun (WGS) entry which is preliminary data.</text>
</comment>
<feature type="transmembrane region" description="Helical" evidence="6">
    <location>
        <begin position="185"/>
        <end position="206"/>
    </location>
</feature>
<dbReference type="InterPro" id="IPR050549">
    <property type="entry name" value="MFS_Trehalose_Transporter"/>
</dbReference>
<dbReference type="Gene3D" id="1.20.1250.20">
    <property type="entry name" value="MFS general substrate transporter like domains"/>
    <property type="match status" value="1"/>
</dbReference>
<keyword evidence="9" id="KW-1185">Reference proteome</keyword>
<protein>
    <recommendedName>
        <fullName evidence="7">Major facilitator superfamily (MFS) profile domain-containing protein</fullName>
    </recommendedName>
</protein>
<reference evidence="8" key="2">
    <citation type="submission" date="2023-05" db="EMBL/GenBank/DDBJ databases">
        <authorList>
            <person name="Fouks B."/>
        </authorList>
    </citation>
    <scope>NUCLEOTIDE SEQUENCE</scope>
    <source>
        <strain evidence="8">Stay&amp;Tobe</strain>
        <tissue evidence="8">Testes</tissue>
    </source>
</reference>
<feature type="transmembrane region" description="Helical" evidence="6">
    <location>
        <begin position="33"/>
        <end position="54"/>
    </location>
</feature>
<keyword evidence="3 6" id="KW-1133">Transmembrane helix</keyword>
<gene>
    <name evidence="8" type="ORF">L9F63_008152</name>
</gene>
<feature type="region of interest" description="Disordered" evidence="5">
    <location>
        <begin position="529"/>
        <end position="561"/>
    </location>
</feature>
<evidence type="ECO:0000313" key="8">
    <source>
        <dbReference type="EMBL" id="KAJ9574691.1"/>
    </source>
</evidence>
<feature type="compositionally biased region" description="Polar residues" evidence="5">
    <location>
        <begin position="529"/>
        <end position="538"/>
    </location>
</feature>
<feature type="transmembrane region" description="Helical" evidence="6">
    <location>
        <begin position="106"/>
        <end position="126"/>
    </location>
</feature>
<dbReference type="PROSITE" id="PS00216">
    <property type="entry name" value="SUGAR_TRANSPORT_1"/>
    <property type="match status" value="1"/>
</dbReference>
<evidence type="ECO:0000256" key="2">
    <source>
        <dbReference type="ARBA" id="ARBA00022692"/>
    </source>
</evidence>
<dbReference type="InterPro" id="IPR005828">
    <property type="entry name" value="MFS_sugar_transport-like"/>
</dbReference>
<feature type="transmembrane region" description="Helical" evidence="6">
    <location>
        <begin position="389"/>
        <end position="416"/>
    </location>
</feature>
<comment type="subcellular location">
    <subcellularLocation>
        <location evidence="1">Membrane</location>
        <topology evidence="1">Multi-pass membrane protein</topology>
    </subcellularLocation>
</comment>
<dbReference type="InterPro" id="IPR020846">
    <property type="entry name" value="MFS_dom"/>
</dbReference>
<feature type="domain" description="Major facilitator superfamily (MFS) profile" evidence="7">
    <location>
        <begin position="34"/>
        <end position="483"/>
    </location>
</feature>
<feature type="transmembrane region" description="Helical" evidence="6">
    <location>
        <begin position="74"/>
        <end position="94"/>
    </location>
</feature>
<feature type="compositionally biased region" description="Basic residues" evidence="5">
    <location>
        <begin position="551"/>
        <end position="561"/>
    </location>
</feature>
<evidence type="ECO:0000259" key="7">
    <source>
        <dbReference type="PROSITE" id="PS50850"/>
    </source>
</evidence>
<name>A0AAD8E2N1_DIPPU</name>
<dbReference type="PANTHER" id="PTHR48021:SF7">
    <property type="entry name" value="RH09188P"/>
    <property type="match status" value="1"/>
</dbReference>
<evidence type="ECO:0000313" key="9">
    <source>
        <dbReference type="Proteomes" id="UP001233999"/>
    </source>
</evidence>
<reference evidence="8" key="1">
    <citation type="journal article" date="2023" name="IScience">
        <title>Live-bearing cockroach genome reveals convergent evolutionary mechanisms linked to viviparity in insects and beyond.</title>
        <authorList>
            <person name="Fouks B."/>
            <person name="Harrison M.C."/>
            <person name="Mikhailova A.A."/>
            <person name="Marchal E."/>
            <person name="English S."/>
            <person name="Carruthers M."/>
            <person name="Jennings E.C."/>
            <person name="Chiamaka E.L."/>
            <person name="Frigard R.A."/>
            <person name="Pippel M."/>
            <person name="Attardo G.M."/>
            <person name="Benoit J.B."/>
            <person name="Bornberg-Bauer E."/>
            <person name="Tobe S.S."/>
        </authorList>
    </citation>
    <scope>NUCLEOTIDE SEQUENCE</scope>
    <source>
        <strain evidence="8">Stay&amp;Tobe</strain>
    </source>
</reference>
<feature type="transmembrane region" description="Helical" evidence="6">
    <location>
        <begin position="160"/>
        <end position="179"/>
    </location>
</feature>
<organism evidence="8 9">
    <name type="scientific">Diploptera punctata</name>
    <name type="common">Pacific beetle cockroach</name>
    <dbReference type="NCBI Taxonomy" id="6984"/>
    <lineage>
        <taxon>Eukaryota</taxon>
        <taxon>Metazoa</taxon>
        <taxon>Ecdysozoa</taxon>
        <taxon>Arthropoda</taxon>
        <taxon>Hexapoda</taxon>
        <taxon>Insecta</taxon>
        <taxon>Pterygota</taxon>
        <taxon>Neoptera</taxon>
        <taxon>Polyneoptera</taxon>
        <taxon>Dictyoptera</taxon>
        <taxon>Blattodea</taxon>
        <taxon>Blaberoidea</taxon>
        <taxon>Blaberidae</taxon>
        <taxon>Diplopterinae</taxon>
        <taxon>Diploptera</taxon>
    </lineage>
</organism>
<dbReference type="GO" id="GO:0016020">
    <property type="term" value="C:membrane"/>
    <property type="evidence" value="ECO:0007669"/>
    <property type="project" value="UniProtKB-SubCell"/>
</dbReference>
<feature type="transmembrane region" description="Helical" evidence="6">
    <location>
        <begin position="355"/>
        <end position="377"/>
    </location>
</feature>
<dbReference type="InterPro" id="IPR005829">
    <property type="entry name" value="Sugar_transporter_CS"/>
</dbReference>
<dbReference type="EMBL" id="JASPKZ010010269">
    <property type="protein sequence ID" value="KAJ9574691.1"/>
    <property type="molecule type" value="Genomic_DNA"/>
</dbReference>
<accession>A0AAD8E2N1</accession>
<evidence type="ECO:0000256" key="1">
    <source>
        <dbReference type="ARBA" id="ARBA00004141"/>
    </source>
</evidence>
<evidence type="ECO:0000256" key="3">
    <source>
        <dbReference type="ARBA" id="ARBA00022989"/>
    </source>
</evidence>
<evidence type="ECO:0000256" key="6">
    <source>
        <dbReference type="SAM" id="Phobius"/>
    </source>
</evidence>
<proteinExistence type="predicted"/>
<dbReference type="SUPFAM" id="SSF103473">
    <property type="entry name" value="MFS general substrate transporter"/>
    <property type="match status" value="1"/>
</dbReference>
<evidence type="ECO:0000256" key="4">
    <source>
        <dbReference type="ARBA" id="ARBA00023136"/>
    </source>
</evidence>
<dbReference type="PROSITE" id="PS50850">
    <property type="entry name" value="MFS"/>
    <property type="match status" value="1"/>
</dbReference>
<dbReference type="AlphaFoldDB" id="A0AAD8E2N1"/>
<keyword evidence="2 6" id="KW-0812">Transmembrane</keyword>
<dbReference type="PANTHER" id="PTHR48021">
    <property type="match status" value="1"/>
</dbReference>
<sequence length="561" mass="63035">MERQIHDEMEENNQGRYERITQYLSSGMAHQGLVITAVLLYSGTLGASIGYSAILLPQLQANTSAIPTDENTGSWIASLQSGVSPVGTLFGGIIMDRWGRKSAMRAGVLPLFIGYLVLVFAPSHLFVLIGRFITGVACGISSAASSVILCEIATPQLRGVFASSIYSAFSGGILLVYSLGSYLHWRIVAAVLALLPLTSFLMFFFVPESPIWLAKNGCHEEAEIVLRWLRGNEKLAKLELKELLSTIRAQEEIEEESATFDEENGKNIKLKIIHQLRVLLSPSILKPFFIAHVICLFQIFSGTILIIFYAVDLISETNQNQESFSTYIIVQLTAVVRVVFVIITNSLFYFVHRRIHAIVSSSICAATAIIFALFLYFQSQQYLFLSSSANMWISGLLILIFIAANTCSFLALPATIMSEILPIKIRGGASGYIFAANDITQFLVAKCYPWMKETLGPHGVFLWFGINCIIFLVICYLFLPETRGKTLAQIEEYFRGRNYLWVKRDRRLGRDYTRKRYYEMKKINTTSKVATYSEPTQNTDDDDEDDDRPMRNKRKLSVTFS</sequence>
<feature type="transmembrane region" description="Helical" evidence="6">
    <location>
        <begin position="460"/>
        <end position="479"/>
    </location>
</feature>
<dbReference type="Pfam" id="PF00083">
    <property type="entry name" value="Sugar_tr"/>
    <property type="match status" value="1"/>
</dbReference>
<feature type="transmembrane region" description="Helical" evidence="6">
    <location>
        <begin position="289"/>
        <end position="311"/>
    </location>
</feature>
<evidence type="ECO:0000256" key="5">
    <source>
        <dbReference type="SAM" id="MobiDB-lite"/>
    </source>
</evidence>